<feature type="transmembrane region" description="Helical" evidence="2">
    <location>
        <begin position="840"/>
        <end position="857"/>
    </location>
</feature>
<feature type="transmembrane region" description="Helical" evidence="2">
    <location>
        <begin position="277"/>
        <end position="295"/>
    </location>
</feature>
<feature type="transmembrane region" description="Helical" evidence="2">
    <location>
        <begin position="739"/>
        <end position="757"/>
    </location>
</feature>
<proteinExistence type="predicted"/>
<comment type="caution">
    <text evidence="3">The sequence shown here is derived from an EMBL/GenBank/DDBJ whole genome shotgun (WGS) entry which is preliminary data.</text>
</comment>
<dbReference type="EMBL" id="JABFCZ010000015">
    <property type="protein sequence ID" value="MBD1547459.1"/>
    <property type="molecule type" value="Genomic_DNA"/>
</dbReference>
<feature type="transmembrane region" description="Helical" evidence="2">
    <location>
        <begin position="672"/>
        <end position="694"/>
    </location>
</feature>
<dbReference type="Pfam" id="PF10101">
    <property type="entry name" value="DUF2339"/>
    <property type="match status" value="1"/>
</dbReference>
<feature type="compositionally biased region" description="Basic and acidic residues" evidence="1">
    <location>
        <begin position="50"/>
        <end position="60"/>
    </location>
</feature>
<feature type="transmembrane region" description="Helical" evidence="2">
    <location>
        <begin position="6"/>
        <end position="27"/>
    </location>
</feature>
<evidence type="ECO:0000256" key="2">
    <source>
        <dbReference type="SAM" id="Phobius"/>
    </source>
</evidence>
<feature type="transmembrane region" description="Helical" evidence="2">
    <location>
        <begin position="574"/>
        <end position="592"/>
    </location>
</feature>
<feature type="transmembrane region" description="Helical" evidence="2">
    <location>
        <begin position="612"/>
        <end position="630"/>
    </location>
</feature>
<dbReference type="InterPro" id="IPR014600">
    <property type="entry name" value="UCP035905_mem"/>
</dbReference>
<feature type="transmembrane region" description="Helical" evidence="2">
    <location>
        <begin position="145"/>
        <end position="162"/>
    </location>
</feature>
<keyword evidence="2" id="KW-1133">Transmembrane helix</keyword>
<feature type="transmembrane region" description="Helical" evidence="2">
    <location>
        <begin position="183"/>
        <end position="205"/>
    </location>
</feature>
<feature type="transmembrane region" description="Helical" evidence="2">
    <location>
        <begin position="307"/>
        <end position="327"/>
    </location>
</feature>
<dbReference type="Proteomes" id="UP000598467">
    <property type="component" value="Unassembled WGS sequence"/>
</dbReference>
<organism evidence="3 4">
    <name type="scientific">Roseibium aggregatum</name>
    <dbReference type="NCBI Taxonomy" id="187304"/>
    <lineage>
        <taxon>Bacteria</taxon>
        <taxon>Pseudomonadati</taxon>
        <taxon>Pseudomonadota</taxon>
        <taxon>Alphaproteobacteria</taxon>
        <taxon>Hyphomicrobiales</taxon>
        <taxon>Stappiaceae</taxon>
        <taxon>Roseibium</taxon>
    </lineage>
</organism>
<feature type="transmembrane region" description="Helical" evidence="2">
    <location>
        <begin position="492"/>
        <end position="511"/>
    </location>
</feature>
<sequence>MEVIFGLVVLTALFFIILLFVLAYQVTSLNRKFRRLKAELDLLKSGIGGDRPKAGPEQRPDQATSPAAETASPDKEAPAAVPPEYSGATAEVPETPAATAGAPGRETLIGGKWTVWAGGVTLALGGVFLVKYAIENSILGPEARLLLGALFGLVLLAASEWSRRKPGQFSLPGFEVANIPATLTAAGTVALYSVTYAAHGLYGFIGPGPAFLLLGALALMTMLAALLHGAGLAALGILGSYVVPFMVNAPRSALLPVVLYVLAVSAAGVAIGRFRLWLWLAGSAIAGLIGYGLLFEIAAANGDRLLLILYAAGGIAIAYFGFVWKLHPADPQQTEPVDYAATVVLSIFALPLAAHVQFPHAGGAYLAEAVLLIVLPFAAVYFHSALRLVLFAPLLAALWSYYRMGVPLNVTDVLVGPDYGAWPGIITPLPAEYREAFSEFSLYGACAALFMIALAAVGSWRSAARTYLASGAALGALGLLSIAYLRVESWQVSWSFAGLALAIGIAFFVIADRLKRGAGVPEGEGACVAAWLVGALSALTLAACFALEEAALTVALGLLVPAFAVVYRRYPEKALRFLTAFAVIPYVLRLIWDPFIVGEALGTTPFFNALLYGYGVPCLGFVLSAYLLTARGHDNSAGRMQAIAIVSVVITLAILALHWVDPHFRFDAWQAKFQAAAMLVIIGGAVSLGLTRFLPGERGSVLEQASIWIGAAGMVYGALELFVEFNPLVTGAPVGEGIFVNWVSFAYGLPFLLFGILARQAWRVRPKPYVMAVAIFSAAMGFAFVNLTIRNIFSPDHLVAVPVSDLENYVYSIVWLVVGVACLLAGLVRNSLFLRQVSGAVIGLVVLKVFLIDMSALEGVLRALSFIGLGLTLIGIGYLYQRMLLRPSAETRDSEAGAADF</sequence>
<evidence type="ECO:0000313" key="4">
    <source>
        <dbReference type="Proteomes" id="UP000598467"/>
    </source>
</evidence>
<keyword evidence="2" id="KW-0812">Transmembrane</keyword>
<accession>A0A926NW41</accession>
<feature type="transmembrane region" description="Helical" evidence="2">
    <location>
        <begin position="339"/>
        <end position="358"/>
    </location>
</feature>
<keyword evidence="2" id="KW-0472">Membrane</keyword>
<dbReference type="AlphaFoldDB" id="A0A926NW41"/>
<dbReference type="InterPro" id="IPR019286">
    <property type="entry name" value="DUF2339_TM"/>
</dbReference>
<feature type="transmembrane region" description="Helical" evidence="2">
    <location>
        <begin position="211"/>
        <end position="241"/>
    </location>
</feature>
<feature type="transmembrane region" description="Helical" evidence="2">
    <location>
        <begin position="113"/>
        <end position="133"/>
    </location>
</feature>
<reference evidence="3" key="1">
    <citation type="submission" date="2020-05" db="EMBL/GenBank/DDBJ databases">
        <title>Identification of trans-AT polyketide cluster in two marine bacteria, producers of a novel glutaramide-containing polyketide sesbanimide D and analogs.</title>
        <authorList>
            <person name="Kacar D."/>
            <person name="Rodriguez P."/>
            <person name="Canedo L."/>
            <person name="Gonzalez E."/>
            <person name="Galan B."/>
            <person name="De La Calle F."/>
            <person name="Garcia J.L."/>
        </authorList>
    </citation>
    <scope>NUCLEOTIDE SEQUENCE</scope>
    <source>
        <strain evidence="3">PHM038</strain>
    </source>
</reference>
<feature type="transmembrane region" description="Helical" evidence="2">
    <location>
        <begin position="370"/>
        <end position="402"/>
    </location>
</feature>
<dbReference type="PANTHER" id="PTHR38434:SF1">
    <property type="entry name" value="BLL2549 PROTEIN"/>
    <property type="match status" value="1"/>
</dbReference>
<dbReference type="PANTHER" id="PTHR38434">
    <property type="entry name" value="BLL2549 PROTEIN"/>
    <property type="match status" value="1"/>
</dbReference>
<feature type="transmembrane region" description="Helical" evidence="2">
    <location>
        <begin position="253"/>
        <end position="271"/>
    </location>
</feature>
<feature type="transmembrane region" description="Helical" evidence="2">
    <location>
        <begin position="440"/>
        <end position="460"/>
    </location>
</feature>
<evidence type="ECO:0000313" key="3">
    <source>
        <dbReference type="EMBL" id="MBD1547459.1"/>
    </source>
</evidence>
<dbReference type="PIRSF" id="PIRSF035905">
    <property type="entry name" value="UCP035905_mp"/>
    <property type="match status" value="1"/>
</dbReference>
<protein>
    <submittedName>
        <fullName evidence="3">DUF2339 domain-containing protein</fullName>
    </submittedName>
</protein>
<feature type="compositionally biased region" description="Low complexity" evidence="1">
    <location>
        <begin position="87"/>
        <end position="103"/>
    </location>
</feature>
<feature type="transmembrane region" description="Helical" evidence="2">
    <location>
        <begin position="523"/>
        <end position="544"/>
    </location>
</feature>
<feature type="transmembrane region" description="Helical" evidence="2">
    <location>
        <begin position="863"/>
        <end position="880"/>
    </location>
</feature>
<feature type="transmembrane region" description="Helical" evidence="2">
    <location>
        <begin position="809"/>
        <end position="828"/>
    </location>
</feature>
<feature type="region of interest" description="Disordered" evidence="1">
    <location>
        <begin position="47"/>
        <end position="103"/>
    </location>
</feature>
<feature type="transmembrane region" description="Helical" evidence="2">
    <location>
        <begin position="642"/>
        <end position="660"/>
    </location>
</feature>
<feature type="transmembrane region" description="Helical" evidence="2">
    <location>
        <begin position="769"/>
        <end position="789"/>
    </location>
</feature>
<dbReference type="RefSeq" id="WP_190292216.1">
    <property type="nucleotide sequence ID" value="NZ_JABFCZ010000015.1"/>
</dbReference>
<gene>
    <name evidence="3" type="ORF">HK439_14425</name>
</gene>
<feature type="transmembrane region" description="Helical" evidence="2">
    <location>
        <begin position="550"/>
        <end position="567"/>
    </location>
</feature>
<feature type="transmembrane region" description="Helical" evidence="2">
    <location>
        <begin position="467"/>
        <end position="486"/>
    </location>
</feature>
<evidence type="ECO:0000256" key="1">
    <source>
        <dbReference type="SAM" id="MobiDB-lite"/>
    </source>
</evidence>
<name>A0A926NW41_9HYPH</name>
<feature type="transmembrane region" description="Helical" evidence="2">
    <location>
        <begin position="701"/>
        <end position="719"/>
    </location>
</feature>